<organism evidence="1 2">
    <name type="scientific">Allacma fusca</name>
    <dbReference type="NCBI Taxonomy" id="39272"/>
    <lineage>
        <taxon>Eukaryota</taxon>
        <taxon>Metazoa</taxon>
        <taxon>Ecdysozoa</taxon>
        <taxon>Arthropoda</taxon>
        <taxon>Hexapoda</taxon>
        <taxon>Collembola</taxon>
        <taxon>Symphypleona</taxon>
        <taxon>Sminthuridae</taxon>
        <taxon>Allacma</taxon>
    </lineage>
</organism>
<evidence type="ECO:0000313" key="2">
    <source>
        <dbReference type="Proteomes" id="UP000708208"/>
    </source>
</evidence>
<dbReference type="Proteomes" id="UP000708208">
    <property type="component" value="Unassembled WGS sequence"/>
</dbReference>
<dbReference type="EMBL" id="CAJVCH010212496">
    <property type="protein sequence ID" value="CAG7731431.1"/>
    <property type="molecule type" value="Genomic_DNA"/>
</dbReference>
<comment type="caution">
    <text evidence="1">The sequence shown here is derived from an EMBL/GenBank/DDBJ whole genome shotgun (WGS) entry which is preliminary data.</text>
</comment>
<keyword evidence="2" id="KW-1185">Reference proteome</keyword>
<protein>
    <submittedName>
        <fullName evidence="1">Uncharacterized protein</fullName>
    </submittedName>
</protein>
<sequence length="113" mass="12779">LRISQPRAQYYVNCTQDVCQLPSTWLLGDTMDQGVGLISSARINLVYRGDLIPTKGLAFINVEKVDTRKTHEMAAGAVTIVDSRRKLIVWSTIKLEREFVNIFRNSQAGILRQ</sequence>
<dbReference type="AlphaFoldDB" id="A0A8J2KA62"/>
<accession>A0A8J2KA62</accession>
<evidence type="ECO:0000313" key="1">
    <source>
        <dbReference type="EMBL" id="CAG7731431.1"/>
    </source>
</evidence>
<gene>
    <name evidence="1" type="ORF">AFUS01_LOCUS20021</name>
</gene>
<feature type="non-terminal residue" evidence="1">
    <location>
        <position position="1"/>
    </location>
</feature>
<proteinExistence type="predicted"/>
<name>A0A8J2KA62_9HEXA</name>
<reference evidence="1" key="1">
    <citation type="submission" date="2021-06" db="EMBL/GenBank/DDBJ databases">
        <authorList>
            <person name="Hodson N. C."/>
            <person name="Mongue J. A."/>
            <person name="Jaron S. K."/>
        </authorList>
    </citation>
    <scope>NUCLEOTIDE SEQUENCE</scope>
</reference>